<gene>
    <name evidence="1" type="ORF">HLV41_19375</name>
</gene>
<evidence type="ECO:0000313" key="2">
    <source>
        <dbReference type="Proteomes" id="UP000531581"/>
    </source>
</evidence>
<accession>A0A7Y7QYW5</accession>
<dbReference type="AlphaFoldDB" id="A0A7Y7QYW5"/>
<sequence length="183" mass="21140">MSWREPDLFYGDKQPPRACPPVKAYRPAARKAAKAFAWESMAAWVRLMHRLFALEEASSDHYQRTRETARSLTVDRIRECRHDDDLARCEAMLVEARSGWLYGLDRAFTRAERGALLVEVRNRRILLALGRSAPKPKGPRLDPRLLPADALDRLIQFHTDVSLVEQLRHERQRRVIESGDRGA</sequence>
<proteinExistence type="predicted"/>
<protein>
    <submittedName>
        <fullName evidence="1">Uncharacterized protein</fullName>
    </submittedName>
</protein>
<evidence type="ECO:0000313" key="1">
    <source>
        <dbReference type="EMBL" id="NVP33200.1"/>
    </source>
</evidence>
<organism evidence="1 2">
    <name type="scientific">Sphingomonas sanguinis</name>
    <dbReference type="NCBI Taxonomy" id="33051"/>
    <lineage>
        <taxon>Bacteria</taxon>
        <taxon>Pseudomonadati</taxon>
        <taxon>Pseudomonadota</taxon>
        <taxon>Alphaproteobacteria</taxon>
        <taxon>Sphingomonadales</taxon>
        <taxon>Sphingomonadaceae</taxon>
        <taxon>Sphingomonas</taxon>
    </lineage>
</organism>
<comment type="caution">
    <text evidence="1">The sequence shown here is derived from an EMBL/GenBank/DDBJ whole genome shotgun (WGS) entry which is preliminary data.</text>
</comment>
<reference evidence="1 2" key="1">
    <citation type="submission" date="2020-05" db="EMBL/GenBank/DDBJ databases">
        <title>Draft Genome Sequences of Sphingomonas sp. Isolated from the International Space Station.</title>
        <authorList>
            <person name="Bijlani S."/>
            <person name="Singh N.K."/>
            <person name="Mason C.E."/>
            <person name="Wang C.C."/>
            <person name="Venkateswaran K."/>
        </authorList>
    </citation>
    <scope>NUCLEOTIDE SEQUENCE [LARGE SCALE GENOMIC DNA]</scope>
    <source>
        <strain evidence="1">ISS-IIF7SWP</strain>
    </source>
</reference>
<name>A0A7Y7QYW5_9SPHN</name>
<dbReference type="Proteomes" id="UP000531581">
    <property type="component" value="Unassembled WGS sequence"/>
</dbReference>
<dbReference type="RefSeq" id="WP_170171764.1">
    <property type="nucleotide sequence ID" value="NZ_JABEOW010000046.1"/>
</dbReference>
<dbReference type="EMBL" id="JABYQV010000028">
    <property type="protein sequence ID" value="NVP33200.1"/>
    <property type="molecule type" value="Genomic_DNA"/>
</dbReference>